<feature type="compositionally biased region" description="Low complexity" evidence="5">
    <location>
        <begin position="675"/>
        <end position="687"/>
    </location>
</feature>
<dbReference type="PANTHER" id="PTHR12202">
    <property type="entry name" value="ESF1 HOMOLOG"/>
    <property type="match status" value="1"/>
</dbReference>
<protein>
    <submittedName>
        <fullName evidence="8">Uncharacterized protein</fullName>
    </submittedName>
</protein>
<feature type="compositionally biased region" description="Basic and acidic residues" evidence="5">
    <location>
        <begin position="76"/>
        <end position="90"/>
    </location>
</feature>
<feature type="compositionally biased region" description="Low complexity" evidence="5">
    <location>
        <begin position="127"/>
        <end position="137"/>
    </location>
</feature>
<gene>
    <name evidence="8" type="ORF">FA09DRAFT_327716</name>
</gene>
<dbReference type="Proteomes" id="UP000245946">
    <property type="component" value="Unassembled WGS sequence"/>
</dbReference>
<feature type="region of interest" description="Disordered" evidence="5">
    <location>
        <begin position="760"/>
        <end position="841"/>
    </location>
</feature>
<dbReference type="AlphaFoldDB" id="A0A316ZHN3"/>
<keyword evidence="9" id="KW-1185">Reference proteome</keyword>
<feature type="domain" description="ESF1 RRM" evidence="7">
    <location>
        <begin position="252"/>
        <end position="433"/>
    </location>
</feature>
<feature type="region of interest" description="Disordered" evidence="5">
    <location>
        <begin position="311"/>
        <end position="369"/>
    </location>
</feature>
<feature type="region of interest" description="Disordered" evidence="5">
    <location>
        <begin position="1"/>
        <end position="209"/>
    </location>
</feature>
<evidence type="ECO:0000256" key="1">
    <source>
        <dbReference type="ARBA" id="ARBA00004604"/>
    </source>
</evidence>
<dbReference type="Pfam" id="PF25121">
    <property type="entry name" value="RRM_ESF1"/>
    <property type="match status" value="1"/>
</dbReference>
<dbReference type="STRING" id="58919.A0A316ZHN3"/>
<evidence type="ECO:0000256" key="5">
    <source>
        <dbReference type="SAM" id="MobiDB-lite"/>
    </source>
</evidence>
<dbReference type="RefSeq" id="XP_025601288.1">
    <property type="nucleotide sequence ID" value="XM_025741498.1"/>
</dbReference>
<dbReference type="EMBL" id="KZ819284">
    <property type="protein sequence ID" value="PWO01010.1"/>
    <property type="molecule type" value="Genomic_DNA"/>
</dbReference>
<feature type="compositionally biased region" description="Basic and acidic residues" evidence="5">
    <location>
        <begin position="314"/>
        <end position="337"/>
    </location>
</feature>
<feature type="region of interest" description="Disordered" evidence="5">
    <location>
        <begin position="711"/>
        <end position="743"/>
    </location>
</feature>
<evidence type="ECO:0000256" key="3">
    <source>
        <dbReference type="ARBA" id="ARBA00023054"/>
    </source>
</evidence>
<evidence type="ECO:0000259" key="7">
    <source>
        <dbReference type="Pfam" id="PF25121"/>
    </source>
</evidence>
<name>A0A316ZHN3_9BASI</name>
<comment type="subcellular location">
    <subcellularLocation>
        <location evidence="1">Nucleus</location>
        <location evidence="1">Nucleolus</location>
    </subcellularLocation>
</comment>
<feature type="region of interest" description="Disordered" evidence="5">
    <location>
        <begin position="532"/>
        <end position="687"/>
    </location>
</feature>
<dbReference type="GO" id="GO:0005730">
    <property type="term" value="C:nucleolus"/>
    <property type="evidence" value="ECO:0007669"/>
    <property type="project" value="UniProtKB-SubCell"/>
</dbReference>
<dbReference type="Pfam" id="PF08159">
    <property type="entry name" value="NUC153"/>
    <property type="match status" value="1"/>
</dbReference>
<organism evidence="8 9">
    <name type="scientific">Tilletiopsis washingtonensis</name>
    <dbReference type="NCBI Taxonomy" id="58919"/>
    <lineage>
        <taxon>Eukaryota</taxon>
        <taxon>Fungi</taxon>
        <taxon>Dikarya</taxon>
        <taxon>Basidiomycota</taxon>
        <taxon>Ustilaginomycotina</taxon>
        <taxon>Exobasidiomycetes</taxon>
        <taxon>Entylomatales</taxon>
        <taxon>Entylomatales incertae sedis</taxon>
        <taxon>Tilletiopsis</taxon>
    </lineage>
</organism>
<dbReference type="GO" id="GO:0003723">
    <property type="term" value="F:RNA binding"/>
    <property type="evidence" value="ECO:0007669"/>
    <property type="project" value="TreeGrafter"/>
</dbReference>
<feature type="compositionally biased region" description="Basic and acidic residues" evidence="5">
    <location>
        <begin position="711"/>
        <end position="721"/>
    </location>
</feature>
<keyword evidence="3" id="KW-0175">Coiled coil</keyword>
<comment type="similarity">
    <text evidence="2">Belongs to the ESF1 family.</text>
</comment>
<dbReference type="GO" id="GO:0006364">
    <property type="term" value="P:rRNA processing"/>
    <property type="evidence" value="ECO:0007669"/>
    <property type="project" value="InterPro"/>
</dbReference>
<feature type="compositionally biased region" description="Low complexity" evidence="5">
    <location>
        <begin position="630"/>
        <end position="640"/>
    </location>
</feature>
<dbReference type="InterPro" id="IPR012580">
    <property type="entry name" value="NUC153"/>
</dbReference>
<feature type="compositionally biased region" description="Acidic residues" evidence="5">
    <location>
        <begin position="153"/>
        <end position="163"/>
    </location>
</feature>
<evidence type="ECO:0000256" key="4">
    <source>
        <dbReference type="ARBA" id="ARBA00023242"/>
    </source>
</evidence>
<evidence type="ECO:0000259" key="6">
    <source>
        <dbReference type="Pfam" id="PF08159"/>
    </source>
</evidence>
<evidence type="ECO:0000313" key="9">
    <source>
        <dbReference type="Proteomes" id="UP000245946"/>
    </source>
</evidence>
<dbReference type="InterPro" id="IPR039754">
    <property type="entry name" value="Esf1"/>
</dbReference>
<feature type="compositionally biased region" description="Low complexity" evidence="5">
    <location>
        <begin position="190"/>
        <end position="201"/>
    </location>
</feature>
<dbReference type="GeneID" id="37269042"/>
<evidence type="ECO:0000313" key="8">
    <source>
        <dbReference type="EMBL" id="PWO01010.1"/>
    </source>
</evidence>
<dbReference type="InterPro" id="IPR056750">
    <property type="entry name" value="RRM_ESF1"/>
</dbReference>
<keyword evidence="4" id="KW-0539">Nucleus</keyword>
<accession>A0A316ZHN3</accession>
<proteinExistence type="inferred from homology"/>
<evidence type="ECO:0000256" key="2">
    <source>
        <dbReference type="ARBA" id="ARBA00009087"/>
    </source>
</evidence>
<dbReference type="OrthoDB" id="431825at2759"/>
<dbReference type="PANTHER" id="PTHR12202:SF0">
    <property type="entry name" value="ESF1 HOMOLOG"/>
    <property type="match status" value="1"/>
</dbReference>
<sequence length="841" mass="91662">MAKKRSGGSADAPRARHAAEQTDPRFARLHTDPRFLRPKAHEAKAVLDERFASLLDDSAPRKAAARPRQRQVDQYGRPRVEAQDASEMRRLYRLAGEGEGEQSQDSDDSASSSESEAPQGAIDYARGEGLLESSGGESSDEEGDHEDARSEASDDASSADDYDGVLLGRADVRRREKKRQAREGTPSSGSEDGSVAAAEAAASEDLDEAALAELDAQAAANLRAASTAGPSSSKGASAVPRADAQVLRGDATARLAMVNLDWDHVRAVDLLVMLSSLVSPSATRLPGHAAAERHSASSAVKGHVHSVRIYPSEFGRERMERENREGPPREIFKRDDAAQGSSKKRSKSRSKKRSGAEDEEEAEDVFEVDEGGEFDEEMLRRYQLERLRYYYAIATFDSAATAQHVYDELDGTEMERTANVFDLRFVPDEMDFPATQGGEEGWRDEAREGEEVGTYRGVDFRTDALRHSKVKLTWDADDSARQKVTRAVNRDLSKSQLRDDDFRAYLASASEDEAEQPDDEQEAARFRALMGLDGTDGPAAGKRKGRSAAFEDAREAPEEGDMQITFLPGLSEAAARKASGKAQSTGDETTIEKYRRKQKEKKLKRAKDAPAEAEEASEGVQEGPSAGPSAAGFDDPFFAGGDDDEDFAAALDAELGERPAKKEKQKKRKEKKEQAQTPEEQAEAARAQAELELMVDSDSDGGRGHFDMKEILRAERGADKKRGARGKKVRKERDAPTQVQDGFSLDVADSRFAPVFEDHRFALDPSHPSFIKTKNMDKLLAERRRRQDASAAPVEPSSATSADAGPSGRSELAALVKSVKKRGPSGRGGRGDSAKRQKPAA</sequence>
<feature type="compositionally biased region" description="Basic and acidic residues" evidence="5">
    <location>
        <begin position="13"/>
        <end position="51"/>
    </location>
</feature>
<feature type="compositionally biased region" description="Acidic residues" evidence="5">
    <location>
        <begin position="357"/>
        <end position="369"/>
    </location>
</feature>
<reference evidence="8 9" key="1">
    <citation type="journal article" date="2018" name="Mol. Biol. Evol.">
        <title>Broad Genomic Sampling Reveals a Smut Pathogenic Ancestry of the Fungal Clade Ustilaginomycotina.</title>
        <authorList>
            <person name="Kijpornyongpan T."/>
            <person name="Mondo S.J."/>
            <person name="Barry K."/>
            <person name="Sandor L."/>
            <person name="Lee J."/>
            <person name="Lipzen A."/>
            <person name="Pangilinan J."/>
            <person name="LaButti K."/>
            <person name="Hainaut M."/>
            <person name="Henrissat B."/>
            <person name="Grigoriev I.V."/>
            <person name="Spatafora J.W."/>
            <person name="Aime M.C."/>
        </authorList>
    </citation>
    <scope>NUCLEOTIDE SEQUENCE [LARGE SCALE GENOMIC DNA]</scope>
    <source>
        <strain evidence="8 9">MCA 4186</strain>
    </source>
</reference>
<feature type="compositionally biased region" description="Basic residues" evidence="5">
    <location>
        <begin position="342"/>
        <end position="353"/>
    </location>
</feature>
<feature type="compositionally biased region" description="Basic and acidic residues" evidence="5">
    <location>
        <begin position="774"/>
        <end position="788"/>
    </location>
</feature>
<feature type="compositionally biased region" description="Acidic residues" evidence="5">
    <location>
        <begin position="98"/>
        <end position="108"/>
    </location>
</feature>
<feature type="compositionally biased region" description="Basic residues" evidence="5">
    <location>
        <begin position="594"/>
        <end position="605"/>
    </location>
</feature>
<feature type="domain" description="NUC153" evidence="6">
    <location>
        <begin position="749"/>
        <end position="776"/>
    </location>
</feature>